<organism evidence="14 15">
    <name type="scientific">Candidatus Zambryskibacteria bacterium RIFCSPHIGHO2_02_FULL_43_14</name>
    <dbReference type="NCBI Taxonomy" id="1802748"/>
    <lineage>
        <taxon>Bacteria</taxon>
        <taxon>Candidatus Zambryskiibacteriota</taxon>
    </lineage>
</organism>
<dbReference type="Pfam" id="PF01715">
    <property type="entry name" value="IPPT"/>
    <property type="match status" value="1"/>
</dbReference>
<comment type="similarity">
    <text evidence="3 10 13">Belongs to the IPP transferase family.</text>
</comment>
<feature type="binding site" evidence="10">
    <location>
        <begin position="10"/>
        <end position="17"/>
    </location>
    <ligand>
        <name>ATP</name>
        <dbReference type="ChEBI" id="CHEBI:30616"/>
    </ligand>
</feature>
<feature type="binding site" evidence="10">
    <location>
        <begin position="12"/>
        <end position="17"/>
    </location>
    <ligand>
        <name>substrate</name>
    </ligand>
</feature>
<proteinExistence type="inferred from homology"/>
<protein>
    <recommendedName>
        <fullName evidence="10">tRNA dimethylallyltransferase</fullName>
        <ecNumber evidence="10">2.5.1.75</ecNumber>
    </recommendedName>
    <alternativeName>
        <fullName evidence="10">Dimethylallyl diphosphate:tRNA dimethylallyltransferase</fullName>
        <shortName evidence="10">DMAPP:tRNA dimethylallyltransferase</shortName>
        <shortName evidence="10">DMATase</shortName>
    </alternativeName>
    <alternativeName>
        <fullName evidence="10">Isopentenyl-diphosphate:tRNA isopentenyltransferase</fullName>
        <shortName evidence="10">IPP transferase</shortName>
        <shortName evidence="10">IPPT</shortName>
        <shortName evidence="10">IPTase</shortName>
    </alternativeName>
</protein>
<evidence type="ECO:0000256" key="6">
    <source>
        <dbReference type="ARBA" id="ARBA00022741"/>
    </source>
</evidence>
<evidence type="ECO:0000256" key="3">
    <source>
        <dbReference type="ARBA" id="ARBA00005842"/>
    </source>
</evidence>
<sequence>MKKKVLVILGPTASGKSALAVKLAKKFNGEIISADSRQVYRGLDIGTGKITKREMRGVPHHLLDLADPRKQFNVAQYKKLAEEKIKEINFPIVVGGTGFYIDALAGLTNFPDVPPNKKFREKLNRKSATELFKILQRKDLKRAWSIDPNNKVRLVRALEIIEVLGHVPRCQPATSTPYRFIYIGLRPDNLNKKILLRIRKWLKNGLVDEVRKLHTDGISWKRFDEIGLIYHTVTKYLQGKISKEQMVQEMFIEIRQYAKRQMTWFKRNKKIKWFKPEDLNEIEKHARMTLLGL</sequence>
<evidence type="ECO:0000256" key="8">
    <source>
        <dbReference type="ARBA" id="ARBA00022842"/>
    </source>
</evidence>
<dbReference type="GO" id="GO:0006400">
    <property type="term" value="P:tRNA modification"/>
    <property type="evidence" value="ECO:0007669"/>
    <property type="project" value="TreeGrafter"/>
</dbReference>
<keyword evidence="7 10" id="KW-0067">ATP-binding</keyword>
<evidence type="ECO:0000313" key="15">
    <source>
        <dbReference type="Proteomes" id="UP000178175"/>
    </source>
</evidence>
<dbReference type="GO" id="GO:0005524">
    <property type="term" value="F:ATP binding"/>
    <property type="evidence" value="ECO:0007669"/>
    <property type="project" value="UniProtKB-UniRule"/>
</dbReference>
<comment type="subunit">
    <text evidence="10">Monomer.</text>
</comment>
<evidence type="ECO:0000256" key="12">
    <source>
        <dbReference type="RuleBase" id="RU003784"/>
    </source>
</evidence>
<feature type="region of interest" description="Interaction with substrate tRNA" evidence="10">
    <location>
        <begin position="35"/>
        <end position="38"/>
    </location>
</feature>
<evidence type="ECO:0000256" key="11">
    <source>
        <dbReference type="RuleBase" id="RU003783"/>
    </source>
</evidence>
<dbReference type="HAMAP" id="MF_00185">
    <property type="entry name" value="IPP_trans"/>
    <property type="match status" value="1"/>
</dbReference>
<dbReference type="EMBL" id="MHVR01000001">
    <property type="protein sequence ID" value="OHA97084.1"/>
    <property type="molecule type" value="Genomic_DNA"/>
</dbReference>
<dbReference type="InterPro" id="IPR039657">
    <property type="entry name" value="Dimethylallyltransferase"/>
</dbReference>
<comment type="caution">
    <text evidence="10">Lacks conserved residue(s) required for the propagation of feature annotation.</text>
</comment>
<dbReference type="Gene3D" id="1.10.20.140">
    <property type="match status" value="1"/>
</dbReference>
<evidence type="ECO:0000256" key="13">
    <source>
        <dbReference type="RuleBase" id="RU003785"/>
    </source>
</evidence>
<dbReference type="EC" id="2.5.1.75" evidence="10"/>
<feature type="site" description="Interaction with substrate tRNA" evidence="10">
    <location>
        <position position="120"/>
    </location>
</feature>
<keyword evidence="4 10" id="KW-0808">Transferase</keyword>
<comment type="cofactor">
    <cofactor evidence="1 10">
        <name>Mg(2+)</name>
        <dbReference type="ChEBI" id="CHEBI:18420"/>
    </cofactor>
</comment>
<dbReference type="Gene3D" id="3.40.50.300">
    <property type="entry name" value="P-loop containing nucleotide triphosphate hydrolases"/>
    <property type="match status" value="1"/>
</dbReference>
<feature type="site" description="Interaction with substrate tRNA" evidence="10">
    <location>
        <position position="97"/>
    </location>
</feature>
<dbReference type="GO" id="GO:0052381">
    <property type="term" value="F:tRNA dimethylallyltransferase activity"/>
    <property type="evidence" value="ECO:0007669"/>
    <property type="project" value="UniProtKB-UniRule"/>
</dbReference>
<evidence type="ECO:0000256" key="5">
    <source>
        <dbReference type="ARBA" id="ARBA00022694"/>
    </source>
</evidence>
<dbReference type="Proteomes" id="UP000178175">
    <property type="component" value="Unassembled WGS sequence"/>
</dbReference>
<reference evidence="14 15" key="1">
    <citation type="journal article" date="2016" name="Nat. Commun.">
        <title>Thousands of microbial genomes shed light on interconnected biogeochemical processes in an aquifer system.</title>
        <authorList>
            <person name="Anantharaman K."/>
            <person name="Brown C.T."/>
            <person name="Hug L.A."/>
            <person name="Sharon I."/>
            <person name="Castelle C.J."/>
            <person name="Probst A.J."/>
            <person name="Thomas B.C."/>
            <person name="Singh A."/>
            <person name="Wilkins M.J."/>
            <person name="Karaoz U."/>
            <person name="Brodie E.L."/>
            <person name="Williams K.H."/>
            <person name="Hubbard S.S."/>
            <person name="Banfield J.F."/>
        </authorList>
    </citation>
    <scope>NUCLEOTIDE SEQUENCE [LARGE SCALE GENOMIC DNA]</scope>
</reference>
<dbReference type="InterPro" id="IPR018022">
    <property type="entry name" value="IPT"/>
</dbReference>
<keyword evidence="6 10" id="KW-0547">Nucleotide-binding</keyword>
<evidence type="ECO:0000256" key="10">
    <source>
        <dbReference type="HAMAP-Rule" id="MF_00185"/>
    </source>
</evidence>
<evidence type="ECO:0000256" key="7">
    <source>
        <dbReference type="ARBA" id="ARBA00022840"/>
    </source>
</evidence>
<dbReference type="NCBIfam" id="TIGR00174">
    <property type="entry name" value="miaA"/>
    <property type="match status" value="1"/>
</dbReference>
<keyword evidence="8 10" id="KW-0460">Magnesium</keyword>
<comment type="function">
    <text evidence="2 10 12">Catalyzes the transfer of a dimethylallyl group onto the adenine at position 37 in tRNAs that read codons beginning with uridine, leading to the formation of N6-(dimethylallyl)adenosine (i(6)A).</text>
</comment>
<name>A0A1G2TIE7_9BACT</name>
<evidence type="ECO:0000256" key="4">
    <source>
        <dbReference type="ARBA" id="ARBA00022679"/>
    </source>
</evidence>
<accession>A0A1G2TIE7</accession>
<evidence type="ECO:0000256" key="1">
    <source>
        <dbReference type="ARBA" id="ARBA00001946"/>
    </source>
</evidence>
<dbReference type="InterPro" id="IPR027417">
    <property type="entry name" value="P-loop_NTPase"/>
</dbReference>
<evidence type="ECO:0000256" key="2">
    <source>
        <dbReference type="ARBA" id="ARBA00003213"/>
    </source>
</evidence>
<evidence type="ECO:0000256" key="9">
    <source>
        <dbReference type="ARBA" id="ARBA00049563"/>
    </source>
</evidence>
<keyword evidence="5 10" id="KW-0819">tRNA processing</keyword>
<comment type="catalytic activity">
    <reaction evidence="9 10 11">
        <text>adenosine(37) in tRNA + dimethylallyl diphosphate = N(6)-dimethylallyladenosine(37) in tRNA + diphosphate</text>
        <dbReference type="Rhea" id="RHEA:26482"/>
        <dbReference type="Rhea" id="RHEA-COMP:10162"/>
        <dbReference type="Rhea" id="RHEA-COMP:10375"/>
        <dbReference type="ChEBI" id="CHEBI:33019"/>
        <dbReference type="ChEBI" id="CHEBI:57623"/>
        <dbReference type="ChEBI" id="CHEBI:74411"/>
        <dbReference type="ChEBI" id="CHEBI:74415"/>
        <dbReference type="EC" id="2.5.1.75"/>
    </reaction>
</comment>
<dbReference type="SUPFAM" id="SSF52540">
    <property type="entry name" value="P-loop containing nucleoside triphosphate hydrolases"/>
    <property type="match status" value="1"/>
</dbReference>
<comment type="caution">
    <text evidence="14">The sequence shown here is derived from an EMBL/GenBank/DDBJ whole genome shotgun (WGS) entry which is preliminary data.</text>
</comment>
<dbReference type="PANTHER" id="PTHR11088">
    <property type="entry name" value="TRNA DIMETHYLALLYLTRANSFERASE"/>
    <property type="match status" value="1"/>
</dbReference>
<dbReference type="PANTHER" id="PTHR11088:SF60">
    <property type="entry name" value="TRNA DIMETHYLALLYLTRANSFERASE"/>
    <property type="match status" value="1"/>
</dbReference>
<gene>
    <name evidence="10" type="primary">miaA</name>
    <name evidence="14" type="ORF">A3C70_02155</name>
</gene>
<evidence type="ECO:0000313" key="14">
    <source>
        <dbReference type="EMBL" id="OHA97084.1"/>
    </source>
</evidence>
<dbReference type="AlphaFoldDB" id="A0A1G2TIE7"/>